<proteinExistence type="predicted"/>
<gene>
    <name evidence="3" type="ORF">ACFQZM_24360</name>
</gene>
<accession>A0ABW2XPS8</accession>
<feature type="transmembrane region" description="Helical" evidence="2">
    <location>
        <begin position="120"/>
        <end position="142"/>
    </location>
</feature>
<protein>
    <submittedName>
        <fullName evidence="3">Sulfatase</fullName>
    </submittedName>
</protein>
<dbReference type="RefSeq" id="WP_207399640.1">
    <property type="nucleotide sequence ID" value="NZ_CAACUY010000022.1"/>
</dbReference>
<organism evidence="3 4">
    <name type="scientific">Actinomadura fibrosa</name>
    <dbReference type="NCBI Taxonomy" id="111802"/>
    <lineage>
        <taxon>Bacteria</taxon>
        <taxon>Bacillati</taxon>
        <taxon>Actinomycetota</taxon>
        <taxon>Actinomycetes</taxon>
        <taxon>Streptosporangiales</taxon>
        <taxon>Thermomonosporaceae</taxon>
        <taxon>Actinomadura</taxon>
    </lineage>
</organism>
<feature type="transmembrane region" description="Helical" evidence="2">
    <location>
        <begin position="210"/>
        <end position="233"/>
    </location>
</feature>
<feature type="transmembrane region" description="Helical" evidence="2">
    <location>
        <begin position="174"/>
        <end position="198"/>
    </location>
</feature>
<keyword evidence="2" id="KW-1133">Transmembrane helix</keyword>
<dbReference type="EMBL" id="JBHTGP010000013">
    <property type="protein sequence ID" value="MFD0687650.1"/>
    <property type="molecule type" value="Genomic_DNA"/>
</dbReference>
<comment type="caution">
    <text evidence="3">The sequence shown here is derived from an EMBL/GenBank/DDBJ whole genome shotgun (WGS) entry which is preliminary data.</text>
</comment>
<dbReference type="InterPro" id="IPR017850">
    <property type="entry name" value="Alkaline_phosphatase_core_sf"/>
</dbReference>
<feature type="transmembrane region" description="Helical" evidence="2">
    <location>
        <begin position="65"/>
        <end position="83"/>
    </location>
</feature>
<keyword evidence="2" id="KW-0812">Transmembrane</keyword>
<evidence type="ECO:0000313" key="4">
    <source>
        <dbReference type="Proteomes" id="UP001597063"/>
    </source>
</evidence>
<keyword evidence="4" id="KW-1185">Reference proteome</keyword>
<name>A0ABW2XPS8_9ACTN</name>
<keyword evidence="2" id="KW-0472">Membrane</keyword>
<evidence type="ECO:0000256" key="1">
    <source>
        <dbReference type="SAM" id="MobiDB-lite"/>
    </source>
</evidence>
<evidence type="ECO:0000313" key="3">
    <source>
        <dbReference type="EMBL" id="MFD0687650.1"/>
    </source>
</evidence>
<reference evidence="4" key="1">
    <citation type="journal article" date="2019" name="Int. J. Syst. Evol. Microbiol.">
        <title>The Global Catalogue of Microorganisms (GCM) 10K type strain sequencing project: providing services to taxonomists for standard genome sequencing and annotation.</title>
        <authorList>
            <consortium name="The Broad Institute Genomics Platform"/>
            <consortium name="The Broad Institute Genome Sequencing Center for Infectious Disease"/>
            <person name="Wu L."/>
            <person name="Ma J."/>
        </authorList>
    </citation>
    <scope>NUCLEOTIDE SEQUENCE [LARGE SCALE GENOMIC DNA]</scope>
    <source>
        <strain evidence="4">JCM 9371</strain>
    </source>
</reference>
<dbReference type="Gene3D" id="3.40.720.10">
    <property type="entry name" value="Alkaline Phosphatase, subunit A"/>
    <property type="match status" value="1"/>
</dbReference>
<evidence type="ECO:0000256" key="2">
    <source>
        <dbReference type="SAM" id="Phobius"/>
    </source>
</evidence>
<dbReference type="Proteomes" id="UP001597063">
    <property type="component" value="Unassembled WGS sequence"/>
</dbReference>
<feature type="transmembrane region" description="Helical" evidence="2">
    <location>
        <begin position="95"/>
        <end position="113"/>
    </location>
</feature>
<feature type="region of interest" description="Disordered" evidence="1">
    <location>
        <begin position="1"/>
        <end position="59"/>
    </location>
</feature>
<sequence>MSLFTPGAAPGPETESEDRESAGSEEAAELQSTDADAEQNDAKTDSAEADEKDDGGSAPRRWRSVVGWAVTVAAVALVLFGLLLPDQLVRLTPGAFARIPIEGVVGAGILLVLPGRARTVAAVAAGTFLGLLTIVKCLDMGFNEVLVRPFDPVLDWVMLRPAVEFVDGTSGRSAAVGVVIAVVLLVVAVLVLMALSVLRIARVAARYHRPAAGGLVVLAAAWAACTALGAQFVQGVPVASDGSATLTMAHAKQVGASIDDRKKFAAQAAVDPFRDTPGDKLLTGLRGKDVMLNFVESYGRDAVEDPEFAPQVDAVLDDGTRRLRAAGYSARSAWLTSPTAGGGSWLAHSTLLSGLWINNQQRYRTLVSSDRLTLNRAFQRAGWRSVGLVPGVSRAWPESRFFGFDKVYDSDHLGYRGSPFGWATMPDQYSLLTLHRTEFAKPDHPPLMVEMPMLSSHAPWAPIPHMIDWDAVGDGSVYKQMAASADQQGYVWKDKTRIRAQYRKSIEYTLTSLISYVEKYGDKNLVLIFLGDHQPAPVITGEKASRDVPITIVAHDKAVLDRVSGWNWQDGLRPGKQAPLWAMSDFRNRFLTAFSS</sequence>
<dbReference type="SUPFAM" id="SSF53649">
    <property type="entry name" value="Alkaline phosphatase-like"/>
    <property type="match status" value="1"/>
</dbReference>